<keyword evidence="1" id="KW-0472">Membrane</keyword>
<keyword evidence="1" id="KW-0812">Transmembrane</keyword>
<proteinExistence type="predicted"/>
<sequence length="320" mass="35118">MSTHGAWAPPGGPEAHFASYGAMPDLQAVDLLAKPRRLQKTHPIIGMGAPLVSVLTPCVVFTAVCALLTFSIHFYQPHLSRFLCAAFLAAVLLLGYMAYLSHTREGTARGGTPARLTFLFATSLLGWLAGLVSGQLNYSANMYPYFDVTELNIYTSVDPSVSQGQRLMDLGRVMFLPGSHLDLTKVMSFRSSRMYCIAPVTVGSSGNLSSYDFWAAGVDCCSGKADFRCGEYRNPHARAGLRLVHGSQHDFFRLAVQQAEATYKIRAPHPIFLHWVQDPIAEIHAYQDEGCKNFLLSICSFFVFQLFAVAAFALLSKTIC</sequence>
<organism evidence="2">
    <name type="scientific">Alexandrium monilatum</name>
    <dbReference type="NCBI Taxonomy" id="311494"/>
    <lineage>
        <taxon>Eukaryota</taxon>
        <taxon>Sar</taxon>
        <taxon>Alveolata</taxon>
        <taxon>Dinophyceae</taxon>
        <taxon>Gonyaulacales</taxon>
        <taxon>Pyrocystaceae</taxon>
        <taxon>Alexandrium</taxon>
    </lineage>
</organism>
<feature type="transmembrane region" description="Helical" evidence="1">
    <location>
        <begin position="294"/>
        <end position="315"/>
    </location>
</feature>
<evidence type="ECO:0000313" key="2">
    <source>
        <dbReference type="EMBL" id="CAE4617147.1"/>
    </source>
</evidence>
<name>A0A7S4RK31_9DINO</name>
<reference evidence="2" key="1">
    <citation type="submission" date="2021-01" db="EMBL/GenBank/DDBJ databases">
        <authorList>
            <person name="Corre E."/>
            <person name="Pelletier E."/>
            <person name="Niang G."/>
            <person name="Scheremetjew M."/>
            <person name="Finn R."/>
            <person name="Kale V."/>
            <person name="Holt S."/>
            <person name="Cochrane G."/>
            <person name="Meng A."/>
            <person name="Brown T."/>
            <person name="Cohen L."/>
        </authorList>
    </citation>
    <scope>NUCLEOTIDE SEQUENCE</scope>
    <source>
        <strain evidence="2">CCMP3105</strain>
    </source>
</reference>
<keyword evidence="1" id="KW-1133">Transmembrane helix</keyword>
<protein>
    <submittedName>
        <fullName evidence="2">Uncharacterized protein</fullName>
    </submittedName>
</protein>
<dbReference type="EMBL" id="HBNR01052358">
    <property type="protein sequence ID" value="CAE4617147.1"/>
    <property type="molecule type" value="Transcribed_RNA"/>
</dbReference>
<accession>A0A7S4RK31</accession>
<evidence type="ECO:0000256" key="1">
    <source>
        <dbReference type="SAM" id="Phobius"/>
    </source>
</evidence>
<feature type="transmembrane region" description="Helical" evidence="1">
    <location>
        <begin position="78"/>
        <end position="100"/>
    </location>
</feature>
<gene>
    <name evidence="2" type="ORF">AMON00008_LOCUS36722</name>
</gene>
<feature type="transmembrane region" description="Helical" evidence="1">
    <location>
        <begin position="112"/>
        <end position="132"/>
    </location>
</feature>
<dbReference type="AlphaFoldDB" id="A0A7S4RK31"/>
<feature type="transmembrane region" description="Helical" evidence="1">
    <location>
        <begin position="44"/>
        <end position="72"/>
    </location>
</feature>